<sequence>MNPHMLDIALPGNPNLKLQEVAPDSDDHSTAHEKNTSFEMIAEDGQVVGYVKTWHESDGYSGYVQFDSEGNVLDWKVLRDRQ</sequence>
<gene>
    <name evidence="3" type="ORF">DET51_102413</name>
    <name evidence="2" type="ORF">DET64_102413</name>
</gene>
<feature type="region of interest" description="Disordered" evidence="1">
    <location>
        <begin position="11"/>
        <end position="34"/>
    </location>
</feature>
<accession>A0A368VCB3</accession>
<dbReference type="EMBL" id="QNSA01000002">
    <property type="protein sequence ID" value="RBP76391.1"/>
    <property type="molecule type" value="Genomic_DNA"/>
</dbReference>
<dbReference type="RefSeq" id="WP_113879269.1">
    <property type="nucleotide sequence ID" value="NZ_QNSA01000002.1"/>
</dbReference>
<evidence type="ECO:0000313" key="2">
    <source>
        <dbReference type="EMBL" id="RBP76391.1"/>
    </source>
</evidence>
<evidence type="ECO:0000313" key="5">
    <source>
        <dbReference type="Proteomes" id="UP000253065"/>
    </source>
</evidence>
<keyword evidence="5" id="KW-1185">Reference proteome</keyword>
<evidence type="ECO:0000313" key="4">
    <source>
        <dbReference type="Proteomes" id="UP000252795"/>
    </source>
</evidence>
<comment type="caution">
    <text evidence="3">The sequence shown here is derived from an EMBL/GenBank/DDBJ whole genome shotgun (WGS) entry which is preliminary data.</text>
</comment>
<dbReference type="Proteomes" id="UP000253065">
    <property type="component" value="Unassembled WGS sequence"/>
</dbReference>
<proteinExistence type="predicted"/>
<evidence type="ECO:0000313" key="3">
    <source>
        <dbReference type="EMBL" id="RCW37264.1"/>
    </source>
</evidence>
<evidence type="ECO:0000256" key="1">
    <source>
        <dbReference type="SAM" id="MobiDB-lite"/>
    </source>
</evidence>
<reference evidence="3 4" key="1">
    <citation type="submission" date="2018-07" db="EMBL/GenBank/DDBJ databases">
        <title>Freshwater and sediment microbial communities from various areas in North America, analyzing microbe dynamics in response to fracking.</title>
        <authorList>
            <person name="Lamendella R."/>
        </authorList>
    </citation>
    <scope>NUCLEOTIDE SEQUENCE [LARGE SCALE GENOMIC DNA]</scope>
    <source>
        <strain evidence="3 4">114E</strain>
        <strain evidence="2 5">114E_o</strain>
    </source>
</reference>
<protein>
    <submittedName>
        <fullName evidence="3">Uncharacterized protein</fullName>
    </submittedName>
</protein>
<dbReference type="Proteomes" id="UP000252795">
    <property type="component" value="Unassembled WGS sequence"/>
</dbReference>
<organism evidence="3 4">
    <name type="scientific">Marinobacter nauticus</name>
    <name type="common">Marinobacter hydrocarbonoclasticus</name>
    <name type="synonym">Marinobacter aquaeolei</name>
    <dbReference type="NCBI Taxonomy" id="2743"/>
    <lineage>
        <taxon>Bacteria</taxon>
        <taxon>Pseudomonadati</taxon>
        <taxon>Pseudomonadota</taxon>
        <taxon>Gammaproteobacteria</taxon>
        <taxon>Pseudomonadales</taxon>
        <taxon>Marinobacteraceae</taxon>
        <taxon>Marinobacter</taxon>
    </lineage>
</organism>
<feature type="compositionally biased region" description="Basic and acidic residues" evidence="1">
    <location>
        <begin position="25"/>
        <end position="34"/>
    </location>
</feature>
<name>A0A368VCB3_MARNT</name>
<dbReference type="AlphaFoldDB" id="A0A368VCB3"/>
<dbReference type="EMBL" id="QPJB01000002">
    <property type="protein sequence ID" value="RCW37264.1"/>
    <property type="molecule type" value="Genomic_DNA"/>
</dbReference>